<dbReference type="PROSITE" id="PS51831">
    <property type="entry name" value="HD"/>
    <property type="match status" value="1"/>
</dbReference>
<dbReference type="InterPro" id="IPR003607">
    <property type="entry name" value="HD/PDEase_dom"/>
</dbReference>
<evidence type="ECO:0000259" key="9">
    <source>
        <dbReference type="PROSITE" id="PS51671"/>
    </source>
</evidence>
<dbReference type="InterPro" id="IPR045865">
    <property type="entry name" value="ACT-like_dom_sf"/>
</dbReference>
<name>A0ABT1IT20_9ACTN</name>
<comment type="function">
    <text evidence="7">Modifies, by uridylylation and deuridylylation, the PII regulatory proteins (GlnB and homologs), in response to the nitrogen status of the cell that GlnD senses through the glutamine level. Under low glutamine levels, catalyzes the conversion of the PII proteins and UTP to PII-UMP and PPi, while under higher glutamine levels, GlnD hydrolyzes PII-UMP to PII and UMP (deuridylylation). Thus, controls uridylylation state and activity of the PII proteins, and plays an important role in the regulation of nitrogen metabolism.</text>
</comment>
<evidence type="ECO:0000256" key="4">
    <source>
        <dbReference type="ARBA" id="ARBA00022801"/>
    </source>
</evidence>
<comment type="caution">
    <text evidence="11">The sequence shown here is derived from an EMBL/GenBank/DDBJ whole genome shotgun (WGS) entry which is preliminary data.</text>
</comment>
<dbReference type="Proteomes" id="UP001206483">
    <property type="component" value="Unassembled WGS sequence"/>
</dbReference>
<dbReference type="SMART" id="SM00471">
    <property type="entry name" value="HDc"/>
    <property type="match status" value="1"/>
</dbReference>
<protein>
    <recommendedName>
        <fullName evidence="7">Bifunctional uridylyltransferase/uridylyl-removing enzyme</fullName>
        <shortName evidence="7">UTase/UR</shortName>
    </recommendedName>
    <alternativeName>
        <fullName evidence="7">Bifunctional [protein-PII] modification enzyme</fullName>
    </alternativeName>
    <alternativeName>
        <fullName evidence="7">Bifunctional nitrogen sensor protein</fullName>
    </alternativeName>
    <domain>
        <recommendedName>
            <fullName evidence="7">[Protein-PII] uridylyltransferase</fullName>
            <shortName evidence="7">PII uridylyltransferase</shortName>
            <shortName evidence="7">UTase</shortName>
            <ecNumber evidence="7">2.7.7.59</ecNumber>
        </recommendedName>
    </domain>
    <domain>
        <recommendedName>
            <fullName evidence="7">[Protein-PII]-UMP uridylyl-removing enzyme</fullName>
            <shortName evidence="7">UR</shortName>
            <ecNumber evidence="7">3.1.4.-</ecNumber>
        </recommendedName>
    </domain>
</protein>
<accession>A0ABT1IT20</accession>
<dbReference type="SUPFAM" id="SSF81593">
    <property type="entry name" value="Nucleotidyltransferase substrate binding subunit/domain"/>
    <property type="match status" value="1"/>
</dbReference>
<evidence type="ECO:0000256" key="8">
    <source>
        <dbReference type="SAM" id="MobiDB-lite"/>
    </source>
</evidence>
<evidence type="ECO:0000313" key="11">
    <source>
        <dbReference type="EMBL" id="MCP2307751.1"/>
    </source>
</evidence>
<dbReference type="Pfam" id="PF01842">
    <property type="entry name" value="ACT"/>
    <property type="match status" value="1"/>
</dbReference>
<feature type="compositionally biased region" description="Gly residues" evidence="8">
    <location>
        <begin position="681"/>
        <end position="695"/>
    </location>
</feature>
<dbReference type="InterPro" id="IPR010043">
    <property type="entry name" value="UTase/UR"/>
</dbReference>
<dbReference type="Gene3D" id="1.10.3090.10">
    <property type="entry name" value="cca-adding enzyme, domain 2"/>
    <property type="match status" value="1"/>
</dbReference>
<keyword evidence="4 7" id="KW-0378">Hydrolase</keyword>
<keyword evidence="1 7" id="KW-0808">Transferase</keyword>
<comment type="similarity">
    <text evidence="7">Belongs to the GlnD family.</text>
</comment>
<organism evidence="11 12">
    <name type="scientific">Kitasatospora paracochleata</name>
    <dbReference type="NCBI Taxonomy" id="58354"/>
    <lineage>
        <taxon>Bacteria</taxon>
        <taxon>Bacillati</taxon>
        <taxon>Actinomycetota</taxon>
        <taxon>Actinomycetes</taxon>
        <taxon>Kitasatosporales</taxon>
        <taxon>Streptomycetaceae</taxon>
        <taxon>Kitasatospora</taxon>
    </lineage>
</organism>
<feature type="compositionally biased region" description="Basic and acidic residues" evidence="8">
    <location>
        <begin position="28"/>
        <end position="43"/>
    </location>
</feature>
<keyword evidence="3" id="KW-0677">Repeat</keyword>
<keyword evidence="12" id="KW-1185">Reference proteome</keyword>
<dbReference type="Pfam" id="PF01966">
    <property type="entry name" value="HD"/>
    <property type="match status" value="1"/>
</dbReference>
<dbReference type="NCBIfam" id="NF002895">
    <property type="entry name" value="PRK03381.1"/>
    <property type="match status" value="1"/>
</dbReference>
<evidence type="ECO:0000256" key="7">
    <source>
        <dbReference type="HAMAP-Rule" id="MF_00277"/>
    </source>
</evidence>
<comment type="caution">
    <text evidence="7">Lacks conserved residue(s) required for the propagation of feature annotation.</text>
</comment>
<feature type="domain" description="ACT" evidence="9">
    <location>
        <begin position="819"/>
        <end position="888"/>
    </location>
</feature>
<evidence type="ECO:0000256" key="6">
    <source>
        <dbReference type="ARBA" id="ARBA00023268"/>
    </source>
</evidence>
<dbReference type="EMBL" id="JAMZDX010000001">
    <property type="protein sequence ID" value="MCP2307751.1"/>
    <property type="molecule type" value="Genomic_DNA"/>
</dbReference>
<dbReference type="SUPFAM" id="SSF55021">
    <property type="entry name" value="ACT-like"/>
    <property type="match status" value="1"/>
</dbReference>
<feature type="region of interest" description="Uridylyltransferase" evidence="7">
    <location>
        <begin position="1"/>
        <end position="380"/>
    </location>
</feature>
<dbReference type="CDD" id="cd02116">
    <property type="entry name" value="ACT"/>
    <property type="match status" value="1"/>
</dbReference>
<comment type="catalytic activity">
    <reaction evidence="7">
        <text>[protein-PII]-uridylyl-L-tyrosine + H2O = [protein-PII]-L-tyrosine + UMP + H(+)</text>
        <dbReference type="Rhea" id="RHEA:48600"/>
        <dbReference type="Rhea" id="RHEA-COMP:12147"/>
        <dbReference type="Rhea" id="RHEA-COMP:12148"/>
        <dbReference type="ChEBI" id="CHEBI:15377"/>
        <dbReference type="ChEBI" id="CHEBI:15378"/>
        <dbReference type="ChEBI" id="CHEBI:46858"/>
        <dbReference type="ChEBI" id="CHEBI:57865"/>
        <dbReference type="ChEBI" id="CHEBI:90602"/>
    </reaction>
</comment>
<feature type="region of interest" description="Disordered" evidence="8">
    <location>
        <begin position="1"/>
        <end position="62"/>
    </location>
</feature>
<dbReference type="CDD" id="cd05401">
    <property type="entry name" value="NT_GlnE_GlnD_like"/>
    <property type="match status" value="1"/>
</dbReference>
<dbReference type="SUPFAM" id="SSF81301">
    <property type="entry name" value="Nucleotidyltransferase"/>
    <property type="match status" value="1"/>
</dbReference>
<comment type="cofactor">
    <cofactor evidence="7">
        <name>Mg(2+)</name>
        <dbReference type="ChEBI" id="CHEBI:18420"/>
    </cofactor>
</comment>
<dbReference type="PROSITE" id="PS51671">
    <property type="entry name" value="ACT"/>
    <property type="match status" value="2"/>
</dbReference>
<dbReference type="SUPFAM" id="SSF109604">
    <property type="entry name" value="HD-domain/PDEase-like"/>
    <property type="match status" value="1"/>
</dbReference>
<dbReference type="InterPro" id="IPR002912">
    <property type="entry name" value="ACT_dom"/>
</dbReference>
<dbReference type="InterPro" id="IPR013546">
    <property type="entry name" value="PII_UdlTrfase/GS_AdlTrfase"/>
</dbReference>
<evidence type="ECO:0000256" key="5">
    <source>
        <dbReference type="ARBA" id="ARBA00022842"/>
    </source>
</evidence>
<feature type="domain" description="HD" evidence="10">
    <location>
        <begin position="495"/>
        <end position="618"/>
    </location>
</feature>
<dbReference type="NCBIfam" id="TIGR01693">
    <property type="entry name" value="UTase_glnD"/>
    <property type="match status" value="1"/>
</dbReference>
<reference evidence="11 12" key="1">
    <citation type="submission" date="2022-06" db="EMBL/GenBank/DDBJ databases">
        <title>Sequencing the genomes of 1000 actinobacteria strains.</title>
        <authorList>
            <person name="Klenk H.-P."/>
        </authorList>
    </citation>
    <scope>NUCLEOTIDE SEQUENCE [LARGE SCALE GENOMIC DNA]</scope>
    <source>
        <strain evidence="11 12">DSM 41656</strain>
    </source>
</reference>
<evidence type="ECO:0000256" key="1">
    <source>
        <dbReference type="ARBA" id="ARBA00022679"/>
    </source>
</evidence>
<feature type="region of interest" description="Disordered" evidence="8">
    <location>
        <begin position="674"/>
        <end position="700"/>
    </location>
</feature>
<dbReference type="PANTHER" id="PTHR47320">
    <property type="entry name" value="BIFUNCTIONAL URIDYLYLTRANSFERASE/URIDYLYL-REMOVING ENZYME"/>
    <property type="match status" value="1"/>
</dbReference>
<dbReference type="Pfam" id="PF08335">
    <property type="entry name" value="GlnD_UR_UTase"/>
    <property type="match status" value="1"/>
</dbReference>
<proteinExistence type="inferred from homology"/>
<dbReference type="EC" id="3.1.4.-" evidence="7"/>
<dbReference type="EC" id="2.7.7.59" evidence="7"/>
<comment type="activity regulation">
    <text evidence="7">Uridylyltransferase (UTase) activity is inhibited by glutamine, while glutamine activates uridylyl-removing (UR) activity.</text>
</comment>
<evidence type="ECO:0000313" key="12">
    <source>
        <dbReference type="Proteomes" id="UP001206483"/>
    </source>
</evidence>
<dbReference type="CDD" id="cd04899">
    <property type="entry name" value="ACT_ACR-UUR-like_2"/>
    <property type="match status" value="1"/>
</dbReference>
<comment type="domain">
    <text evidence="7">Has four distinct domains: an N-terminal nucleotidyltransferase (NT) domain responsible for UTase activity, a central HD domain that encodes UR activity, and two C-terminal ACT domains that seem to have a role in glutamine sensing.</text>
</comment>
<evidence type="ECO:0000256" key="3">
    <source>
        <dbReference type="ARBA" id="ARBA00022737"/>
    </source>
</evidence>
<dbReference type="InterPro" id="IPR043519">
    <property type="entry name" value="NT_sf"/>
</dbReference>
<dbReference type="Gene3D" id="3.30.460.10">
    <property type="entry name" value="Beta Polymerase, domain 2"/>
    <property type="match status" value="1"/>
</dbReference>
<gene>
    <name evidence="7" type="primary">glnD</name>
    <name evidence="11" type="ORF">FHR36_000843</name>
</gene>
<feature type="compositionally biased region" description="Basic and acidic residues" evidence="8">
    <location>
        <begin position="52"/>
        <end position="62"/>
    </location>
</feature>
<evidence type="ECO:0000256" key="2">
    <source>
        <dbReference type="ARBA" id="ARBA00022695"/>
    </source>
</evidence>
<dbReference type="InterPro" id="IPR006674">
    <property type="entry name" value="HD_domain"/>
</dbReference>
<keyword evidence="2 7" id="KW-0548">Nucleotidyltransferase</keyword>
<feature type="compositionally biased region" description="Basic and acidic residues" evidence="8">
    <location>
        <begin position="1"/>
        <end position="10"/>
    </location>
</feature>
<feature type="domain" description="ACT" evidence="9">
    <location>
        <begin position="706"/>
        <end position="787"/>
    </location>
</feature>
<evidence type="ECO:0000259" key="10">
    <source>
        <dbReference type="PROSITE" id="PS51831"/>
    </source>
</evidence>
<dbReference type="PIRSF" id="PIRSF006288">
    <property type="entry name" value="PII_uridyltransf"/>
    <property type="match status" value="1"/>
</dbReference>
<comment type="catalytic activity">
    <reaction evidence="7">
        <text>[protein-PII]-L-tyrosine + UTP = [protein-PII]-uridylyl-L-tyrosine + diphosphate</text>
        <dbReference type="Rhea" id="RHEA:13673"/>
        <dbReference type="Rhea" id="RHEA-COMP:12147"/>
        <dbReference type="Rhea" id="RHEA-COMP:12148"/>
        <dbReference type="ChEBI" id="CHEBI:33019"/>
        <dbReference type="ChEBI" id="CHEBI:46398"/>
        <dbReference type="ChEBI" id="CHEBI:46858"/>
        <dbReference type="ChEBI" id="CHEBI:90602"/>
        <dbReference type="EC" id="2.7.7.59"/>
    </reaction>
</comment>
<dbReference type="PANTHER" id="PTHR47320:SF1">
    <property type="entry name" value="BIFUNCTIONAL URIDYLYLTRANSFERASE_URIDYLYL-REMOVING ENZYME"/>
    <property type="match status" value="1"/>
</dbReference>
<keyword evidence="6 7" id="KW-0511">Multifunctional enzyme</keyword>
<dbReference type="HAMAP" id="MF_00277">
    <property type="entry name" value="PII_uridylyl_transf"/>
    <property type="match status" value="1"/>
</dbReference>
<sequence>MTTTEGHHPPSEPGDDAADHAVGQAVDRAVDRAVDQAADRPVDRANGQAADRAVDRAVDQAAERPVGPGVDYAAERTRLLADPATVGAPRRAALSALTDRWLTGLYRAAGAPPGTALVAVGGYGRGELSPRSDLDVLLLHEGPLDAELPERIWYPVWDGGAALDHAVRTVAEARAVAAEDLKAQLGLLDARHLAGDPALTAALRSAVLADWRATAPKRLPELHRLCQARAERHGELSFLLEPDLKEARGGLRDVVALNAIAATWLADAPRDGLDAAAERLADVRDALHLVTGRATERLSLQDQDQVAARLGVLDADTLLRQVYESARTIAYASDVTWRSVERVLAAQANRGRRISRLAFPFSGVGRGTGAVAKGTVARRPLAEGVVEQDGEAVLAQGARPAGDPVLPLRAAAAAAQAGLTVSYATVRRLAAEARPLPVPWPDEAREQLVTLLGAGEACLPVWEALEAEGLISRLLPDWERVRCRPQRNAVHRWTVDRHLIETAVKAAAMTRRVARPDLLLVAALLHDIGKGWPGDHSEAGEVIVRDVATRMGFDKTDTDTLALLVRHHLTLIDTATRRDPDDPATVDLITTVVGTLPHLELLHALTEADATATGPAAWSSWRASLVAGLVARAAGRLTGETTFPADVEPTADEERLAVEAARTRAPALALRAHAEGPYTGPDGGLNGGPNSGPDGGSPATEPMGVELTLAIPDRPGLLGTVAGVLALHRLTVRKAGLRELDPVGAGPVLLLSWTVAAEYGELPEAARLRADLRRALDGSLDVARKLAERDAAAPRRRGIATPPPVVTVAPGAASVSATVLEVRAHDAPGLLHRIGRALDGAGVRVRTAHVSTLGADAVDAFYVTDAEGRPLAADQAAAVARAVQEALG</sequence>
<dbReference type="GO" id="GO:0008773">
    <property type="term" value="F:[protein-PII] uridylyltransferase activity"/>
    <property type="evidence" value="ECO:0007669"/>
    <property type="project" value="UniProtKB-EC"/>
</dbReference>
<keyword evidence="5 7" id="KW-0460">Magnesium</keyword>